<reference evidence="1" key="1">
    <citation type="submission" date="2019-12" db="EMBL/GenBank/DDBJ databases">
        <title>Genome sequencing and annotation of Brassica cretica.</title>
        <authorList>
            <person name="Studholme D.J."/>
            <person name="Sarris P."/>
        </authorList>
    </citation>
    <scope>NUCLEOTIDE SEQUENCE</scope>
    <source>
        <strain evidence="1">PFS-109/04</strain>
        <tissue evidence="1">Leaf</tissue>
    </source>
</reference>
<name>A0A8S9PM06_BRACR</name>
<protein>
    <submittedName>
        <fullName evidence="1">Uncharacterized protein</fullName>
    </submittedName>
</protein>
<proteinExistence type="predicted"/>
<sequence>MLWVLPTMIKTNQGGVHNFPLDLPQNYLFVAFTPLLVLDDESDQLSGFSLFLFVFQGVRGSLGVPVKPRNHPPFIGERVVTFLTIASLRPWSITGLGHLYPILVHYRTRSYCDHDPLRSIRLFLIIVNPDLIPFGLVQVSQPLSFSGLDCITEPGPLSWSLAILVKPQPIHMDPQGGLALGECILAKLTHLGTSPFTSMKPNLTSTLTWLTTAKDHACSDTNLKGPNPTAKAAVDVLRRSDHILAEPPNFSHTSISSPLGDGYLRP</sequence>
<dbReference type="Proteomes" id="UP000712600">
    <property type="component" value="Unassembled WGS sequence"/>
</dbReference>
<accession>A0A8S9PM06</accession>
<organism evidence="1 2">
    <name type="scientific">Brassica cretica</name>
    <name type="common">Mustard</name>
    <dbReference type="NCBI Taxonomy" id="69181"/>
    <lineage>
        <taxon>Eukaryota</taxon>
        <taxon>Viridiplantae</taxon>
        <taxon>Streptophyta</taxon>
        <taxon>Embryophyta</taxon>
        <taxon>Tracheophyta</taxon>
        <taxon>Spermatophyta</taxon>
        <taxon>Magnoliopsida</taxon>
        <taxon>eudicotyledons</taxon>
        <taxon>Gunneridae</taxon>
        <taxon>Pentapetalae</taxon>
        <taxon>rosids</taxon>
        <taxon>malvids</taxon>
        <taxon>Brassicales</taxon>
        <taxon>Brassicaceae</taxon>
        <taxon>Brassiceae</taxon>
        <taxon>Brassica</taxon>
    </lineage>
</organism>
<dbReference type="EMBL" id="QGKX02001347">
    <property type="protein sequence ID" value="KAF3522184.1"/>
    <property type="molecule type" value="Genomic_DNA"/>
</dbReference>
<evidence type="ECO:0000313" key="1">
    <source>
        <dbReference type="EMBL" id="KAF3522184.1"/>
    </source>
</evidence>
<evidence type="ECO:0000313" key="2">
    <source>
        <dbReference type="Proteomes" id="UP000712600"/>
    </source>
</evidence>
<gene>
    <name evidence="1" type="ORF">F2Q69_00047827</name>
</gene>
<comment type="caution">
    <text evidence="1">The sequence shown here is derived from an EMBL/GenBank/DDBJ whole genome shotgun (WGS) entry which is preliminary data.</text>
</comment>
<dbReference type="AlphaFoldDB" id="A0A8S9PM06"/>